<evidence type="ECO:0000256" key="2">
    <source>
        <dbReference type="ARBA" id="ARBA00023002"/>
    </source>
</evidence>
<comment type="caution">
    <text evidence="4">The sequence shown here is derived from an EMBL/GenBank/DDBJ whole genome shotgun (WGS) entry which is preliminary data.</text>
</comment>
<keyword evidence="5" id="KW-1185">Reference proteome</keyword>
<organism evidence="4 5">
    <name type="scientific">Aminobacter ciceronei</name>
    <dbReference type="NCBI Taxonomy" id="150723"/>
    <lineage>
        <taxon>Bacteria</taxon>
        <taxon>Pseudomonadati</taxon>
        <taxon>Pseudomonadota</taxon>
        <taxon>Alphaproteobacteria</taxon>
        <taxon>Hyphomicrobiales</taxon>
        <taxon>Phyllobacteriaceae</taxon>
        <taxon>Aminobacter</taxon>
    </lineage>
</organism>
<dbReference type="InterPro" id="IPR050268">
    <property type="entry name" value="NADH-dep_flavin_reductase"/>
</dbReference>
<evidence type="ECO:0000313" key="4">
    <source>
        <dbReference type="EMBL" id="MBA9023715.1"/>
    </source>
</evidence>
<dbReference type="Pfam" id="PF01613">
    <property type="entry name" value="Flavin_Reduct"/>
    <property type="match status" value="1"/>
</dbReference>
<sequence length="281" mass="30865">MNSFASVSLDPPLILWSIRKQSTNFQAFKSAQYFAINVMSSEQIDVSQHFSKSGEDKFSSVKVTDGKFGSPVIEGSLAVIECSTDTMFPGGDHMIVVGRVEHFETSPGEALIFSQGRYVVAQDHPAMAADPALLPRSSTNGAQKQSAELFPSLYWAFNSMSLKFESHRQELGLDIPKTRVLIQLFNNPNISDEALCGLCYLSRSATTAAVEQLLASGHVSRGQGRLLALSEAGVALRKILAVREVEYERTRVKHVPKHDLDVARGVLDAIVSGEFRVQYQK</sequence>
<dbReference type="SUPFAM" id="SSF46785">
    <property type="entry name" value="Winged helix' DNA-binding domain"/>
    <property type="match status" value="1"/>
</dbReference>
<dbReference type="PANTHER" id="PTHR30466:SF11">
    <property type="entry name" value="FLAVIN-DEPENDENT MONOOXYGENASE, REDUCTASE SUBUNIT HSAB"/>
    <property type="match status" value="1"/>
</dbReference>
<comment type="similarity">
    <text evidence="1">Belongs to the non-flavoprotein flavin reductase family.</text>
</comment>
<evidence type="ECO:0000256" key="1">
    <source>
        <dbReference type="ARBA" id="ARBA00008898"/>
    </source>
</evidence>
<dbReference type="SMART" id="SM00903">
    <property type="entry name" value="Flavin_Reduct"/>
    <property type="match status" value="1"/>
</dbReference>
<dbReference type="InterPro" id="IPR012349">
    <property type="entry name" value="Split_barrel_FMN-bd"/>
</dbReference>
<dbReference type="SUPFAM" id="SSF50475">
    <property type="entry name" value="FMN-binding split barrel"/>
    <property type="match status" value="1"/>
</dbReference>
<gene>
    <name evidence="4" type="ORF">HNQ97_005743</name>
</gene>
<dbReference type="PANTHER" id="PTHR30466">
    <property type="entry name" value="FLAVIN REDUCTASE"/>
    <property type="match status" value="1"/>
</dbReference>
<reference evidence="4 5" key="1">
    <citation type="submission" date="2020-08" db="EMBL/GenBank/DDBJ databases">
        <title>Genomic Encyclopedia of Type Strains, Phase IV (KMG-IV): sequencing the most valuable type-strain genomes for metagenomic binning, comparative biology and taxonomic classification.</title>
        <authorList>
            <person name="Goeker M."/>
        </authorList>
    </citation>
    <scope>NUCLEOTIDE SEQUENCE [LARGE SCALE GENOMIC DNA]</scope>
    <source>
        <strain evidence="4 5">DSM 17455</strain>
    </source>
</reference>
<evidence type="ECO:0000313" key="5">
    <source>
        <dbReference type="Proteomes" id="UP000587524"/>
    </source>
</evidence>
<dbReference type="InterPro" id="IPR036388">
    <property type="entry name" value="WH-like_DNA-bd_sf"/>
</dbReference>
<name>A0ABR6CGP2_9HYPH</name>
<dbReference type="InterPro" id="IPR036390">
    <property type="entry name" value="WH_DNA-bd_sf"/>
</dbReference>
<feature type="domain" description="Flavin reductase like" evidence="3">
    <location>
        <begin position="1"/>
        <end position="120"/>
    </location>
</feature>
<dbReference type="InterPro" id="IPR002563">
    <property type="entry name" value="Flavin_Rdtase-like_dom"/>
</dbReference>
<proteinExistence type="inferred from homology"/>
<dbReference type="EMBL" id="JACJHZ010000038">
    <property type="protein sequence ID" value="MBA9023715.1"/>
    <property type="molecule type" value="Genomic_DNA"/>
</dbReference>
<accession>A0ABR6CGP2</accession>
<evidence type="ECO:0000259" key="3">
    <source>
        <dbReference type="SMART" id="SM00903"/>
    </source>
</evidence>
<keyword evidence="2" id="KW-0560">Oxidoreductase</keyword>
<dbReference type="Gene3D" id="2.30.110.10">
    <property type="entry name" value="Electron Transport, Fmn-binding Protein, Chain A"/>
    <property type="match status" value="1"/>
</dbReference>
<dbReference type="Gene3D" id="1.10.10.10">
    <property type="entry name" value="Winged helix-like DNA-binding domain superfamily/Winged helix DNA-binding domain"/>
    <property type="match status" value="1"/>
</dbReference>
<protein>
    <submittedName>
        <fullName evidence="4">Flavin reductase (DIM6/NTAB) family NADH-FMN oxidoreductase RutF</fullName>
    </submittedName>
</protein>
<dbReference type="Proteomes" id="UP000587524">
    <property type="component" value="Unassembled WGS sequence"/>
</dbReference>